<evidence type="ECO:0000256" key="4">
    <source>
        <dbReference type="ARBA" id="ARBA00023163"/>
    </source>
</evidence>
<dbReference type="InterPro" id="IPR046335">
    <property type="entry name" value="LacI/GalR-like_sensor"/>
</dbReference>
<dbReference type="InterPro" id="IPR000843">
    <property type="entry name" value="HTH_LacI"/>
</dbReference>
<keyword evidence="4" id="KW-0804">Transcription</keyword>
<evidence type="ECO:0000259" key="5">
    <source>
        <dbReference type="PROSITE" id="PS50932"/>
    </source>
</evidence>
<feature type="domain" description="HTH lacI-type" evidence="5">
    <location>
        <begin position="5"/>
        <end position="59"/>
    </location>
</feature>
<keyword evidence="3" id="KW-0238">DNA-binding</keyword>
<dbReference type="Pfam" id="PF00356">
    <property type="entry name" value="LacI"/>
    <property type="match status" value="1"/>
</dbReference>
<dbReference type="GO" id="GO:0003700">
    <property type="term" value="F:DNA-binding transcription factor activity"/>
    <property type="evidence" value="ECO:0007669"/>
    <property type="project" value="TreeGrafter"/>
</dbReference>
<evidence type="ECO:0000256" key="3">
    <source>
        <dbReference type="ARBA" id="ARBA00023125"/>
    </source>
</evidence>
<dbReference type="InterPro" id="IPR028082">
    <property type="entry name" value="Peripla_BP_I"/>
</dbReference>
<dbReference type="Gene3D" id="1.10.260.40">
    <property type="entry name" value="lambda repressor-like DNA-binding domains"/>
    <property type="match status" value="1"/>
</dbReference>
<proteinExistence type="predicted"/>
<reference evidence="6 7" key="1">
    <citation type="submission" date="2017-01" db="EMBL/GenBank/DDBJ databases">
        <title>Complete genome of Tateyamaria omphalii DOK1-4 isolated from seawater in Dokdo.</title>
        <authorList>
            <person name="Kim J.H."/>
            <person name="Chi W.-J."/>
        </authorList>
    </citation>
    <scope>NUCLEOTIDE SEQUENCE [LARGE SCALE GENOMIC DNA]</scope>
    <source>
        <strain evidence="6 7">DOK1-4</strain>
    </source>
</reference>
<dbReference type="InterPro" id="IPR010982">
    <property type="entry name" value="Lambda_DNA-bd_dom_sf"/>
</dbReference>
<dbReference type="OrthoDB" id="8433438at2"/>
<dbReference type="AlphaFoldDB" id="A0A1P8MS05"/>
<evidence type="ECO:0000256" key="1">
    <source>
        <dbReference type="ARBA" id="ARBA00022491"/>
    </source>
</evidence>
<dbReference type="Gene3D" id="3.40.50.2300">
    <property type="match status" value="2"/>
</dbReference>
<evidence type="ECO:0000313" key="7">
    <source>
        <dbReference type="Proteomes" id="UP000186336"/>
    </source>
</evidence>
<dbReference type="SMART" id="SM00354">
    <property type="entry name" value="HTH_LACI"/>
    <property type="match status" value="1"/>
</dbReference>
<dbReference type="STRING" id="299262.BWR18_03300"/>
<dbReference type="Pfam" id="PF13377">
    <property type="entry name" value="Peripla_BP_3"/>
    <property type="match status" value="1"/>
</dbReference>
<keyword evidence="1" id="KW-0678">Repressor</keyword>
<dbReference type="EMBL" id="CP019312">
    <property type="protein sequence ID" value="APX10828.1"/>
    <property type="molecule type" value="Genomic_DNA"/>
</dbReference>
<dbReference type="CDD" id="cd01392">
    <property type="entry name" value="HTH_LacI"/>
    <property type="match status" value="1"/>
</dbReference>
<accession>A0A1P8MS05</accession>
<name>A0A1P8MS05_9RHOB</name>
<dbReference type="PANTHER" id="PTHR30146:SF95">
    <property type="entry name" value="RIBOSE OPERON REPRESSOR"/>
    <property type="match status" value="1"/>
</dbReference>
<dbReference type="Proteomes" id="UP000186336">
    <property type="component" value="Chromosome"/>
</dbReference>
<evidence type="ECO:0000256" key="2">
    <source>
        <dbReference type="ARBA" id="ARBA00023015"/>
    </source>
</evidence>
<dbReference type="SUPFAM" id="SSF53822">
    <property type="entry name" value="Periplasmic binding protein-like I"/>
    <property type="match status" value="1"/>
</dbReference>
<dbReference type="PROSITE" id="PS50932">
    <property type="entry name" value="HTH_LACI_2"/>
    <property type="match status" value="1"/>
</dbReference>
<dbReference type="SUPFAM" id="SSF47413">
    <property type="entry name" value="lambda repressor-like DNA-binding domains"/>
    <property type="match status" value="1"/>
</dbReference>
<dbReference type="GO" id="GO:0000976">
    <property type="term" value="F:transcription cis-regulatory region binding"/>
    <property type="evidence" value="ECO:0007669"/>
    <property type="project" value="TreeGrafter"/>
</dbReference>
<dbReference type="PANTHER" id="PTHR30146">
    <property type="entry name" value="LACI-RELATED TRANSCRIPTIONAL REPRESSOR"/>
    <property type="match status" value="1"/>
</dbReference>
<evidence type="ECO:0000313" key="6">
    <source>
        <dbReference type="EMBL" id="APX10828.1"/>
    </source>
</evidence>
<dbReference type="RefSeq" id="WP_076626695.1">
    <property type="nucleotide sequence ID" value="NZ_CP019312.1"/>
</dbReference>
<dbReference type="CDD" id="cd06278">
    <property type="entry name" value="PBP1_LacI-like"/>
    <property type="match status" value="1"/>
</dbReference>
<keyword evidence="2" id="KW-0805">Transcription regulation</keyword>
<sequence length="339" mass="36989">MPDKVTALDVAERAGVSRSAVSRVFTPGASVSKRTADKVRRAADDLGYRPNVLARSLITGRSRIVGLLVAYLENHFYPEAIERLSRKLQERGYHVLVFIASNSDEDADEVMRELLDYQVDGIIAASVGMSNDLTQRCEAAGIPIVLFNRAQDDDRLSSVTSDNYHGGRKLAEFLVAAGHQRIAHVAGWEGASTQRDREAGFVAGLQAAGHRLFARGVSDFDFEVAKTVAREMFAGPERPDAVFCANDHMAFAVMDVLRFELGLDVPGDVSVVGYDDVTLAAWPSYDLTTVRQPAGQMADATVDILMDRLADPDTKPRRVALDGPLVLRGSARRPKGWTS</sequence>
<keyword evidence="7" id="KW-1185">Reference proteome</keyword>
<protein>
    <submittedName>
        <fullName evidence="6">LacI family transcriptional regulator</fullName>
    </submittedName>
</protein>
<organism evidence="6 7">
    <name type="scientific">Tateyamaria omphalii</name>
    <dbReference type="NCBI Taxonomy" id="299262"/>
    <lineage>
        <taxon>Bacteria</taxon>
        <taxon>Pseudomonadati</taxon>
        <taxon>Pseudomonadota</taxon>
        <taxon>Alphaproteobacteria</taxon>
        <taxon>Rhodobacterales</taxon>
        <taxon>Roseobacteraceae</taxon>
        <taxon>Tateyamaria</taxon>
    </lineage>
</organism>
<gene>
    <name evidence="6" type="ORF">BWR18_03300</name>
</gene>
<dbReference type="KEGG" id="tom:BWR18_03300"/>